<evidence type="ECO:0000313" key="6">
    <source>
        <dbReference type="EMBL" id="MBB6042006.1"/>
    </source>
</evidence>
<feature type="compositionally biased region" description="Basic and acidic residues" evidence="4">
    <location>
        <begin position="57"/>
        <end position="82"/>
    </location>
</feature>
<dbReference type="PANTHER" id="PTHR43343">
    <property type="entry name" value="PEPTIDASE S12"/>
    <property type="match status" value="1"/>
</dbReference>
<dbReference type="Pfam" id="PF13365">
    <property type="entry name" value="Trypsin_2"/>
    <property type="match status" value="1"/>
</dbReference>
<feature type="region of interest" description="Disordered" evidence="4">
    <location>
        <begin position="46"/>
        <end position="83"/>
    </location>
</feature>
<sequence length="499" mass="53523">MKRFIGIIFSALLFGVIAGTCMVGINYLAQSNGIYHILAEGELSQDNEANSNQDSTQESKEEKQKEKQEKKTSASDVEKEKTVVQADSGSVSQVAKEAMPSVVAITNMMRYQENGFSIFGDIQRETEYPASGSGVIVGKNETELLIATNNHVIQDSNSLTVSFIDDSTAKAQVKGTDATVDLALVSVKLSDLSQETRDKIKVIEIGSSDAMEVGDQVVAIGNALGYGQSVTKGIISAKDRDVETEDGTAEGLLQTDAAINPGNSGGALLNMQGELIGINVAKYSDTDVEGMGYSIPSSKAESILKSLSTLATREDVPKEEQGVLGVQVKNIDAQTAESFAMPKGVYIFKILEDTGAQNSELQERDIITKLDGQGIATTADLKSLLSKYRIGEEVTLTVMRQDGSGKYNEVQVHVTLGKANTTDYGTSNGSASSGEQQQGGNSQGEAPQENAPEGNSGDNGESSAPSKEQEGKSKGKQRRSKEEEDFYKQFQDFFNEYKR</sequence>
<comment type="similarity">
    <text evidence="1">Belongs to the peptidase S1C family.</text>
</comment>
<dbReference type="AlphaFoldDB" id="A0A7W9W1J1"/>
<organism evidence="6 7">
    <name type="scientific">Oribacterium sinus</name>
    <dbReference type="NCBI Taxonomy" id="237576"/>
    <lineage>
        <taxon>Bacteria</taxon>
        <taxon>Bacillati</taxon>
        <taxon>Bacillota</taxon>
        <taxon>Clostridia</taxon>
        <taxon>Lachnospirales</taxon>
        <taxon>Lachnospiraceae</taxon>
        <taxon>Oribacterium</taxon>
    </lineage>
</organism>
<dbReference type="Gene3D" id="2.40.10.10">
    <property type="entry name" value="Trypsin-like serine proteases"/>
    <property type="match status" value="2"/>
</dbReference>
<feature type="region of interest" description="Disordered" evidence="4">
    <location>
        <begin position="420"/>
        <end position="499"/>
    </location>
</feature>
<name>A0A7W9W1J1_9FIRM</name>
<dbReference type="InterPro" id="IPR009003">
    <property type="entry name" value="Peptidase_S1_PA"/>
</dbReference>
<dbReference type="InterPro" id="IPR001478">
    <property type="entry name" value="PDZ"/>
</dbReference>
<dbReference type="SMART" id="SM00228">
    <property type="entry name" value="PDZ"/>
    <property type="match status" value="1"/>
</dbReference>
<dbReference type="EC" id="3.4.21.107" evidence="6"/>
<evidence type="ECO:0000256" key="2">
    <source>
        <dbReference type="ARBA" id="ARBA00022670"/>
    </source>
</evidence>
<protein>
    <submittedName>
        <fullName evidence="6">Serine protease Do</fullName>
        <ecNumber evidence="6">3.4.21.107</ecNumber>
    </submittedName>
</protein>
<evidence type="ECO:0000256" key="4">
    <source>
        <dbReference type="SAM" id="MobiDB-lite"/>
    </source>
</evidence>
<dbReference type="PRINTS" id="PR00834">
    <property type="entry name" value="PROTEASES2C"/>
</dbReference>
<reference evidence="6 7" key="1">
    <citation type="submission" date="2020-08" db="EMBL/GenBank/DDBJ databases">
        <title>Genomic Encyclopedia of Type Strains, Phase IV (KMG-IV): sequencing the most valuable type-strain genomes for metagenomic binning, comparative biology and taxonomic classification.</title>
        <authorList>
            <person name="Goeker M."/>
        </authorList>
    </citation>
    <scope>NUCLEOTIDE SEQUENCE [LARGE SCALE GENOMIC DNA]</scope>
    <source>
        <strain evidence="6 7">DSM 17245</strain>
    </source>
</reference>
<dbReference type="InterPro" id="IPR001940">
    <property type="entry name" value="Peptidase_S1C"/>
</dbReference>
<evidence type="ECO:0000313" key="7">
    <source>
        <dbReference type="Proteomes" id="UP000522163"/>
    </source>
</evidence>
<dbReference type="PANTHER" id="PTHR43343:SF3">
    <property type="entry name" value="PROTEASE DO-LIKE 8, CHLOROPLASTIC"/>
    <property type="match status" value="1"/>
</dbReference>
<dbReference type="SUPFAM" id="SSF50156">
    <property type="entry name" value="PDZ domain-like"/>
    <property type="match status" value="1"/>
</dbReference>
<accession>A0A7W9W1J1</accession>
<evidence type="ECO:0000256" key="1">
    <source>
        <dbReference type="ARBA" id="ARBA00010541"/>
    </source>
</evidence>
<dbReference type="SUPFAM" id="SSF50494">
    <property type="entry name" value="Trypsin-like serine proteases"/>
    <property type="match status" value="1"/>
</dbReference>
<dbReference type="Proteomes" id="UP000522163">
    <property type="component" value="Unassembled WGS sequence"/>
</dbReference>
<dbReference type="InterPro" id="IPR043504">
    <property type="entry name" value="Peptidase_S1_PA_chymotrypsin"/>
</dbReference>
<dbReference type="Gene3D" id="2.30.42.10">
    <property type="match status" value="1"/>
</dbReference>
<proteinExistence type="inferred from homology"/>
<comment type="caution">
    <text evidence="6">The sequence shown here is derived from an EMBL/GenBank/DDBJ whole genome shotgun (WGS) entry which is preliminary data.</text>
</comment>
<dbReference type="RefSeq" id="WP_183684534.1">
    <property type="nucleotide sequence ID" value="NZ_JACHHH010000011.1"/>
</dbReference>
<feature type="compositionally biased region" description="Low complexity" evidence="4">
    <location>
        <begin position="427"/>
        <end position="446"/>
    </location>
</feature>
<keyword evidence="3 6" id="KW-0378">Hydrolase</keyword>
<dbReference type="InterPro" id="IPR051201">
    <property type="entry name" value="Chloro_Bact_Ser_Proteases"/>
</dbReference>
<dbReference type="GO" id="GO:0006508">
    <property type="term" value="P:proteolysis"/>
    <property type="evidence" value="ECO:0007669"/>
    <property type="project" value="UniProtKB-KW"/>
</dbReference>
<keyword evidence="2 6" id="KW-0645">Protease</keyword>
<evidence type="ECO:0000259" key="5">
    <source>
        <dbReference type="PROSITE" id="PS50106"/>
    </source>
</evidence>
<evidence type="ECO:0000256" key="3">
    <source>
        <dbReference type="ARBA" id="ARBA00022801"/>
    </source>
</evidence>
<dbReference type="PROSITE" id="PS50106">
    <property type="entry name" value="PDZ"/>
    <property type="match status" value="1"/>
</dbReference>
<dbReference type="GeneID" id="85015524"/>
<dbReference type="Pfam" id="PF13180">
    <property type="entry name" value="PDZ_2"/>
    <property type="match status" value="1"/>
</dbReference>
<gene>
    <name evidence="6" type="ORF">HNQ46_002001</name>
</gene>
<dbReference type="EMBL" id="JACHHH010000011">
    <property type="protein sequence ID" value="MBB6042006.1"/>
    <property type="molecule type" value="Genomic_DNA"/>
</dbReference>
<dbReference type="InterPro" id="IPR036034">
    <property type="entry name" value="PDZ_sf"/>
</dbReference>
<dbReference type="GO" id="GO:0004252">
    <property type="term" value="F:serine-type endopeptidase activity"/>
    <property type="evidence" value="ECO:0007669"/>
    <property type="project" value="InterPro"/>
</dbReference>
<feature type="compositionally biased region" description="Polar residues" evidence="4">
    <location>
        <begin position="456"/>
        <end position="466"/>
    </location>
</feature>
<feature type="domain" description="PDZ" evidence="5">
    <location>
        <begin position="313"/>
        <end position="402"/>
    </location>
</feature>